<dbReference type="GO" id="GO:0003887">
    <property type="term" value="F:DNA-directed DNA polymerase activity"/>
    <property type="evidence" value="ECO:0007669"/>
    <property type="project" value="UniProtKB-KW"/>
</dbReference>
<dbReference type="PANTHER" id="PTHR33568:SF3">
    <property type="entry name" value="DNA-DIRECTED DNA POLYMERASE"/>
    <property type="match status" value="1"/>
</dbReference>
<evidence type="ECO:0000256" key="5">
    <source>
        <dbReference type="ARBA" id="ARBA00022705"/>
    </source>
</evidence>
<comment type="similarity">
    <text evidence="1">Belongs to the DNA polymerase type-B family.</text>
</comment>
<evidence type="ECO:0000256" key="3">
    <source>
        <dbReference type="ARBA" id="ARBA00022679"/>
    </source>
</evidence>
<gene>
    <name evidence="10" type="ORF">MEDL_64403</name>
</gene>
<dbReference type="EMBL" id="CAJPWZ010003134">
    <property type="protein sequence ID" value="CAG2252834.1"/>
    <property type="molecule type" value="Genomic_DNA"/>
</dbReference>
<evidence type="ECO:0000259" key="9">
    <source>
        <dbReference type="Pfam" id="PF03175"/>
    </source>
</evidence>
<keyword evidence="7" id="KW-0238">DNA-binding</keyword>
<dbReference type="EC" id="2.7.7.7" evidence="2"/>
<organism evidence="10 11">
    <name type="scientific">Mytilus edulis</name>
    <name type="common">Blue mussel</name>
    <dbReference type="NCBI Taxonomy" id="6550"/>
    <lineage>
        <taxon>Eukaryota</taxon>
        <taxon>Metazoa</taxon>
        <taxon>Spiralia</taxon>
        <taxon>Lophotrochozoa</taxon>
        <taxon>Mollusca</taxon>
        <taxon>Bivalvia</taxon>
        <taxon>Autobranchia</taxon>
        <taxon>Pteriomorphia</taxon>
        <taxon>Mytilida</taxon>
        <taxon>Mytiloidea</taxon>
        <taxon>Mytilidae</taxon>
        <taxon>Mytilinae</taxon>
        <taxon>Mytilus</taxon>
    </lineage>
</organism>
<keyword evidence="4" id="KW-0548">Nucleotidyltransferase</keyword>
<comment type="catalytic activity">
    <reaction evidence="8">
        <text>DNA(n) + a 2'-deoxyribonucleoside 5'-triphosphate = DNA(n+1) + diphosphate</text>
        <dbReference type="Rhea" id="RHEA:22508"/>
        <dbReference type="Rhea" id="RHEA-COMP:17339"/>
        <dbReference type="Rhea" id="RHEA-COMP:17340"/>
        <dbReference type="ChEBI" id="CHEBI:33019"/>
        <dbReference type="ChEBI" id="CHEBI:61560"/>
        <dbReference type="ChEBI" id="CHEBI:173112"/>
        <dbReference type="EC" id="2.7.7.7"/>
    </reaction>
</comment>
<protein>
    <recommendedName>
        <fullName evidence="2">DNA-directed DNA polymerase</fullName>
        <ecNumber evidence="2">2.7.7.7</ecNumber>
    </recommendedName>
</protein>
<proteinExistence type="inferred from homology"/>
<keyword evidence="6" id="KW-0239">DNA-directed DNA polymerase</keyword>
<dbReference type="GO" id="GO:0006260">
    <property type="term" value="P:DNA replication"/>
    <property type="evidence" value="ECO:0007669"/>
    <property type="project" value="UniProtKB-KW"/>
</dbReference>
<dbReference type="InterPro" id="IPR043502">
    <property type="entry name" value="DNA/RNA_pol_sf"/>
</dbReference>
<evidence type="ECO:0000256" key="8">
    <source>
        <dbReference type="ARBA" id="ARBA00049244"/>
    </source>
</evidence>
<evidence type="ECO:0000313" key="10">
    <source>
        <dbReference type="EMBL" id="CAG2252834.1"/>
    </source>
</evidence>
<keyword evidence="5" id="KW-0235">DNA replication</keyword>
<keyword evidence="3" id="KW-0808">Transferase</keyword>
<dbReference type="InterPro" id="IPR023211">
    <property type="entry name" value="DNA_pol_palm_dom_sf"/>
</dbReference>
<evidence type="ECO:0000256" key="7">
    <source>
        <dbReference type="ARBA" id="ARBA00023125"/>
    </source>
</evidence>
<sequence>MKIKQEASGWPKWCRSEEDKRKYIKNYYDREGIWLNAENIKKNPGLRQLAKLMLNSFWGKFGQRTNLPQKTYVSDVTVFFDMLTMIAAYTTAQARLKLYQYLERSDRRALYADTDSIVFTVAPGEWEPELGDYLGDLTNEIPDNDIDVFVTGGPKNYAFKLKTPDNEGIQTFAKFRGITLNHKNSLDINFDTIFNMVVNNRDGHITVLDENKIARDPKKSKIITRTEAKDYKIVFDKRVILNELYSIPYGM</sequence>
<accession>A0A8S3V3T8</accession>
<comment type="caution">
    <text evidence="10">The sequence shown here is derived from an EMBL/GenBank/DDBJ whole genome shotgun (WGS) entry which is preliminary data.</text>
</comment>
<dbReference type="Pfam" id="PF03175">
    <property type="entry name" value="DNA_pol_B_2"/>
    <property type="match status" value="1"/>
</dbReference>
<evidence type="ECO:0000256" key="2">
    <source>
        <dbReference type="ARBA" id="ARBA00012417"/>
    </source>
</evidence>
<dbReference type="AlphaFoldDB" id="A0A8S3V3T8"/>
<dbReference type="InterPro" id="IPR004868">
    <property type="entry name" value="DNA-dir_DNA_pol_B_mt/vir"/>
</dbReference>
<dbReference type="Proteomes" id="UP000683360">
    <property type="component" value="Unassembled WGS sequence"/>
</dbReference>
<name>A0A8S3V3T8_MYTED</name>
<reference evidence="10" key="1">
    <citation type="submission" date="2021-03" db="EMBL/GenBank/DDBJ databases">
        <authorList>
            <person name="Bekaert M."/>
        </authorList>
    </citation>
    <scope>NUCLEOTIDE SEQUENCE</scope>
</reference>
<dbReference type="OrthoDB" id="8196304at2759"/>
<feature type="domain" description="DNA-directed DNA polymerase family B mitochondria/virus" evidence="9">
    <location>
        <begin position="22"/>
        <end position="76"/>
    </location>
</feature>
<dbReference type="GO" id="GO:0003677">
    <property type="term" value="F:DNA binding"/>
    <property type="evidence" value="ECO:0007669"/>
    <property type="project" value="UniProtKB-KW"/>
</dbReference>
<dbReference type="PANTHER" id="PTHR33568">
    <property type="entry name" value="DNA POLYMERASE"/>
    <property type="match status" value="1"/>
</dbReference>
<keyword evidence="11" id="KW-1185">Reference proteome</keyword>
<dbReference type="GO" id="GO:0000166">
    <property type="term" value="F:nucleotide binding"/>
    <property type="evidence" value="ECO:0007669"/>
    <property type="project" value="InterPro"/>
</dbReference>
<evidence type="ECO:0000256" key="6">
    <source>
        <dbReference type="ARBA" id="ARBA00022932"/>
    </source>
</evidence>
<evidence type="ECO:0000256" key="4">
    <source>
        <dbReference type="ARBA" id="ARBA00022695"/>
    </source>
</evidence>
<evidence type="ECO:0000256" key="1">
    <source>
        <dbReference type="ARBA" id="ARBA00005755"/>
    </source>
</evidence>
<dbReference type="SUPFAM" id="SSF56672">
    <property type="entry name" value="DNA/RNA polymerases"/>
    <property type="match status" value="1"/>
</dbReference>
<evidence type="ECO:0000313" key="11">
    <source>
        <dbReference type="Proteomes" id="UP000683360"/>
    </source>
</evidence>
<dbReference type="Gene3D" id="3.90.1600.10">
    <property type="entry name" value="Palm domain of DNA polymerase"/>
    <property type="match status" value="1"/>
</dbReference>